<keyword evidence="5" id="KW-1185">Reference proteome</keyword>
<evidence type="ECO:0000256" key="1">
    <source>
        <dbReference type="ARBA" id="ARBA00023186"/>
    </source>
</evidence>
<keyword evidence="2" id="KW-1133">Transmembrane helix</keyword>
<dbReference type="PROSITE" id="PS50076">
    <property type="entry name" value="DNAJ_2"/>
    <property type="match status" value="1"/>
</dbReference>
<dbReference type="EMBL" id="JH971410">
    <property type="protein sequence ID" value="EKM75621.1"/>
    <property type="molecule type" value="Genomic_DNA"/>
</dbReference>
<dbReference type="FunCoup" id="K5WK29">
    <property type="interactions" value="272"/>
</dbReference>
<dbReference type="Proteomes" id="UP000008493">
    <property type="component" value="Unassembled WGS sequence"/>
</dbReference>
<dbReference type="RefSeq" id="XP_007333689.1">
    <property type="nucleotide sequence ID" value="XM_007333627.1"/>
</dbReference>
<dbReference type="HOGENOM" id="CLU_019611_0_1_1"/>
<accession>K5WK29</accession>
<dbReference type="AlphaFoldDB" id="K5WK29"/>
<dbReference type="Gene3D" id="1.10.287.110">
    <property type="entry name" value="DnaJ domain"/>
    <property type="match status" value="1"/>
</dbReference>
<dbReference type="KEGG" id="abp:AGABI1DRAFT79549"/>
<dbReference type="InterPro" id="IPR052243">
    <property type="entry name" value="Mito_inner_membrane_organizer"/>
</dbReference>
<dbReference type="SMART" id="SM00271">
    <property type="entry name" value="DnaJ"/>
    <property type="match status" value="1"/>
</dbReference>
<reference evidence="5" key="1">
    <citation type="journal article" date="2012" name="Proc. Natl. Acad. Sci. U.S.A.">
        <title>Genome sequence of the button mushroom Agaricus bisporus reveals mechanisms governing adaptation to a humic-rich ecological niche.</title>
        <authorList>
            <person name="Morin E."/>
            <person name="Kohler A."/>
            <person name="Baker A.R."/>
            <person name="Foulongne-Oriol M."/>
            <person name="Lombard V."/>
            <person name="Nagy L.G."/>
            <person name="Ohm R.A."/>
            <person name="Patyshakuliyeva A."/>
            <person name="Brun A."/>
            <person name="Aerts A.L."/>
            <person name="Bailey A.M."/>
            <person name="Billette C."/>
            <person name="Coutinho P.M."/>
            <person name="Deakin G."/>
            <person name="Doddapaneni H."/>
            <person name="Floudas D."/>
            <person name="Grimwood J."/>
            <person name="Hilden K."/>
            <person name="Kuees U."/>
            <person name="LaButti K.M."/>
            <person name="Lapidus A."/>
            <person name="Lindquist E.A."/>
            <person name="Lucas S.M."/>
            <person name="Murat C."/>
            <person name="Riley R.W."/>
            <person name="Salamov A.A."/>
            <person name="Schmutz J."/>
            <person name="Subramanian V."/>
            <person name="Woesten H.A.B."/>
            <person name="Xu J."/>
            <person name="Eastwood D.C."/>
            <person name="Foster G.D."/>
            <person name="Sonnenberg A.S."/>
            <person name="Cullen D."/>
            <person name="de Vries R.P."/>
            <person name="Lundell T."/>
            <person name="Hibbett D.S."/>
            <person name="Henrissat B."/>
            <person name="Burton K.S."/>
            <person name="Kerrigan R.W."/>
            <person name="Challen M.P."/>
            <person name="Grigoriev I.V."/>
            <person name="Martin F."/>
        </authorList>
    </citation>
    <scope>NUCLEOTIDE SEQUENCE [LARGE SCALE GENOMIC DNA]</scope>
    <source>
        <strain evidence="5">JB137-S8 / ATCC MYA-4627 / FGSC 10392</strain>
    </source>
</reference>
<dbReference type="InterPro" id="IPR036869">
    <property type="entry name" value="J_dom_sf"/>
</dbReference>
<gene>
    <name evidence="4" type="ORF">AGABI1DRAFT_79549</name>
</gene>
<evidence type="ECO:0000313" key="5">
    <source>
        <dbReference type="Proteomes" id="UP000008493"/>
    </source>
</evidence>
<keyword evidence="2" id="KW-0812">Transmembrane</keyword>
<name>K5WK29_AGABU</name>
<dbReference type="STRING" id="597362.K5WK29"/>
<dbReference type="InterPro" id="IPR001623">
    <property type="entry name" value="DnaJ_domain"/>
</dbReference>
<dbReference type="Pfam" id="PF00226">
    <property type="entry name" value="DnaJ"/>
    <property type="match status" value="1"/>
</dbReference>
<protein>
    <recommendedName>
        <fullName evidence="3">J domain-containing protein</fullName>
    </recommendedName>
</protein>
<sequence length="583" mass="65678">MITYSQFRSRNFKSFTSHFFNSHILNLSKGASQTEVHERYRTLSLVFHPDKQQDAQAKEVAARNFLEIQKAYQVLSDPFLRYAQSPLCDAGLALKWPETMRSKTIQEVRDHLSRMKGELLRHQQSAILLPKGTLECVVDATSLFQNAERHGSILGRAASVRFNDYTLRHDVQKKINDKTTIRFGAQVKDRVHRLDISGTVRHQFSPRLSTSALLHFGFPFQVNLESSYQDDSNSLVVKAFGALGAPLLFPPGLNIHSTRNLFKRRNKQASVNLHVGRHPHVYLRLTSITPFGLDAHSTRYTEEDFISASGSISGLELGTTFTSYGIDLEQRDPKLVAEGGVNLLELGTTLKTGFTMGIMGVKWFLSAVWLIPSTSSEISTTTSIGPPGIFFVLQVTRLEQQITLPIYLSAEANVFLTLCTTVLPAVTGLLLYRFVVMPRRKAKKIAHLRAARKALEESDERRERNAVEGLLKDLARKHDQVEKSKQGLVIIQASYGGREKEEGAPDLTLDVTIPIQSLIRNSQLYIPSGEEAKLNIQGFFDPAPLVSKVLRIRYLFREQMHYAEIPDYQPTVLPLLEHRVDGQ</sequence>
<dbReference type="PANTHER" id="PTHR44157">
    <property type="entry name" value="DNAJ HOMOLOG SUBFAMILY C MEMBER 11"/>
    <property type="match status" value="1"/>
</dbReference>
<dbReference type="Pfam" id="PF22774">
    <property type="entry name" value="DNAJC11_beta-barrel"/>
    <property type="match status" value="1"/>
</dbReference>
<dbReference type="eggNOG" id="KOG0718">
    <property type="taxonomic scope" value="Eukaryota"/>
</dbReference>
<dbReference type="OrthoDB" id="10248838at2759"/>
<dbReference type="GO" id="GO:0005739">
    <property type="term" value="C:mitochondrion"/>
    <property type="evidence" value="ECO:0007669"/>
    <property type="project" value="GOC"/>
</dbReference>
<dbReference type="PANTHER" id="PTHR44157:SF1">
    <property type="entry name" value="DNAJ HOMOLOG SUBFAMILY C MEMBER 11"/>
    <property type="match status" value="1"/>
</dbReference>
<dbReference type="InterPro" id="IPR055225">
    <property type="entry name" value="DNAJC11-like_beta-barrel"/>
</dbReference>
<dbReference type="SUPFAM" id="SSF46565">
    <property type="entry name" value="Chaperone J-domain"/>
    <property type="match status" value="1"/>
</dbReference>
<feature type="domain" description="J" evidence="3">
    <location>
        <begin position="20"/>
        <end position="86"/>
    </location>
</feature>
<dbReference type="Pfam" id="PF11875">
    <property type="entry name" value="DnaJ-like_C11_C"/>
    <property type="match status" value="1"/>
</dbReference>
<proteinExistence type="predicted"/>
<dbReference type="PRINTS" id="PR00625">
    <property type="entry name" value="JDOMAIN"/>
</dbReference>
<dbReference type="GO" id="GO:0042407">
    <property type="term" value="P:cristae formation"/>
    <property type="evidence" value="ECO:0007669"/>
    <property type="project" value="TreeGrafter"/>
</dbReference>
<dbReference type="GeneID" id="18831587"/>
<keyword evidence="1" id="KW-0143">Chaperone</keyword>
<evidence type="ECO:0000256" key="2">
    <source>
        <dbReference type="SAM" id="Phobius"/>
    </source>
</evidence>
<evidence type="ECO:0000259" key="3">
    <source>
        <dbReference type="PROSITE" id="PS50076"/>
    </source>
</evidence>
<dbReference type="InParanoid" id="K5WK29"/>
<dbReference type="OMA" id="QLDKHTM"/>
<organism evidence="4 5">
    <name type="scientific">Agaricus bisporus var. burnettii (strain JB137-S8 / ATCC MYA-4627 / FGSC 10392)</name>
    <name type="common">White button mushroom</name>
    <dbReference type="NCBI Taxonomy" id="597362"/>
    <lineage>
        <taxon>Eukaryota</taxon>
        <taxon>Fungi</taxon>
        <taxon>Dikarya</taxon>
        <taxon>Basidiomycota</taxon>
        <taxon>Agaricomycotina</taxon>
        <taxon>Agaricomycetes</taxon>
        <taxon>Agaricomycetidae</taxon>
        <taxon>Agaricales</taxon>
        <taxon>Agaricineae</taxon>
        <taxon>Agaricaceae</taxon>
        <taxon>Agaricus</taxon>
    </lineage>
</organism>
<feature type="transmembrane region" description="Helical" evidence="2">
    <location>
        <begin position="414"/>
        <end position="435"/>
    </location>
</feature>
<keyword evidence="2" id="KW-0472">Membrane</keyword>
<dbReference type="CDD" id="cd06257">
    <property type="entry name" value="DnaJ"/>
    <property type="match status" value="1"/>
</dbReference>
<evidence type="ECO:0000313" key="4">
    <source>
        <dbReference type="EMBL" id="EKM75621.1"/>
    </source>
</evidence>
<dbReference type="InterPro" id="IPR024586">
    <property type="entry name" value="DnaJ-like_C11_C"/>
</dbReference>